<sequence>MDTSSLALDSVKPKLINGKIVWSGGPSLKQNFDLPVSIIYYMAKNPSTSEVYLKLIQSCKYFFEKLPLLVATRMHGKTKICRNKAVECRKQDGKCCIDIDMKKLSTPIWLTEYLKLSKENISTFTSLIYPQLYQCKKVSLLINKDINFNDFKSCSIFINDYSCFQNGRIIDAVGNAVMLDKVLEMCPNVKYVRYLFGHNLSMFNGATMKKICQLEHLHHLESFTLLNIPDVINVEDISTFLTNHPNRKISLFFAKEISEEYKIQLDAMIDTVIKGEAAKHFILYAGLNEEKYKIMHARFLD</sequence>
<organism evidence="1 2">
    <name type="scientific">Panagrolaimus sp. ES5</name>
    <dbReference type="NCBI Taxonomy" id="591445"/>
    <lineage>
        <taxon>Eukaryota</taxon>
        <taxon>Metazoa</taxon>
        <taxon>Ecdysozoa</taxon>
        <taxon>Nematoda</taxon>
        <taxon>Chromadorea</taxon>
        <taxon>Rhabditida</taxon>
        <taxon>Tylenchina</taxon>
        <taxon>Panagrolaimomorpha</taxon>
        <taxon>Panagrolaimoidea</taxon>
        <taxon>Panagrolaimidae</taxon>
        <taxon>Panagrolaimus</taxon>
    </lineage>
</organism>
<protein>
    <submittedName>
        <fullName evidence="2">Uncharacterized protein</fullName>
    </submittedName>
</protein>
<reference evidence="2" key="1">
    <citation type="submission" date="2022-11" db="UniProtKB">
        <authorList>
            <consortium name="WormBaseParasite"/>
        </authorList>
    </citation>
    <scope>IDENTIFICATION</scope>
</reference>
<dbReference type="Proteomes" id="UP000887579">
    <property type="component" value="Unplaced"/>
</dbReference>
<name>A0AC34G0L5_9BILA</name>
<dbReference type="WBParaSite" id="ES5_v2.g23142.t1">
    <property type="protein sequence ID" value="ES5_v2.g23142.t1"/>
    <property type="gene ID" value="ES5_v2.g23142"/>
</dbReference>
<evidence type="ECO:0000313" key="1">
    <source>
        <dbReference type="Proteomes" id="UP000887579"/>
    </source>
</evidence>
<evidence type="ECO:0000313" key="2">
    <source>
        <dbReference type="WBParaSite" id="ES5_v2.g23142.t1"/>
    </source>
</evidence>
<proteinExistence type="predicted"/>
<accession>A0AC34G0L5</accession>